<comment type="caution">
    <text evidence="3">The sequence shown here is derived from an EMBL/GenBank/DDBJ whole genome shotgun (WGS) entry which is preliminary data.</text>
</comment>
<gene>
    <name evidence="3" type="ORF">ACFY35_20620</name>
</gene>
<name>A0ABW6WEW4_9ACTN</name>
<feature type="chain" id="PRO_5047424069" description="DUF3558 domain-containing protein" evidence="2">
    <location>
        <begin position="29"/>
        <end position="212"/>
    </location>
</feature>
<keyword evidence="2" id="KW-0732">Signal</keyword>
<dbReference type="Proteomes" id="UP001602245">
    <property type="component" value="Unassembled WGS sequence"/>
</dbReference>
<dbReference type="RefSeq" id="WP_157295861.1">
    <property type="nucleotide sequence ID" value="NZ_JBIAZU010000003.1"/>
</dbReference>
<keyword evidence="4" id="KW-1185">Reference proteome</keyword>
<feature type="signal peptide" evidence="2">
    <location>
        <begin position="1"/>
        <end position="28"/>
    </location>
</feature>
<accession>A0ABW6WEW4</accession>
<evidence type="ECO:0000313" key="3">
    <source>
        <dbReference type="EMBL" id="MFF5291852.1"/>
    </source>
</evidence>
<evidence type="ECO:0000256" key="1">
    <source>
        <dbReference type="SAM" id="MobiDB-lite"/>
    </source>
</evidence>
<proteinExistence type="predicted"/>
<protein>
    <recommendedName>
        <fullName evidence="5">DUF3558 domain-containing protein</fullName>
    </recommendedName>
</protein>
<organism evidence="3 4">
    <name type="scientific">Paractinoplanes globisporus</name>
    <dbReference type="NCBI Taxonomy" id="113565"/>
    <lineage>
        <taxon>Bacteria</taxon>
        <taxon>Bacillati</taxon>
        <taxon>Actinomycetota</taxon>
        <taxon>Actinomycetes</taxon>
        <taxon>Micromonosporales</taxon>
        <taxon>Micromonosporaceae</taxon>
        <taxon>Paractinoplanes</taxon>
    </lineage>
</organism>
<dbReference type="EMBL" id="JBIAZU010000003">
    <property type="protein sequence ID" value="MFF5291852.1"/>
    <property type="molecule type" value="Genomic_DNA"/>
</dbReference>
<evidence type="ECO:0000313" key="4">
    <source>
        <dbReference type="Proteomes" id="UP001602245"/>
    </source>
</evidence>
<evidence type="ECO:0000256" key="2">
    <source>
        <dbReference type="SAM" id="SignalP"/>
    </source>
</evidence>
<reference evidence="3 4" key="1">
    <citation type="submission" date="2024-10" db="EMBL/GenBank/DDBJ databases">
        <title>The Natural Products Discovery Center: Release of the First 8490 Sequenced Strains for Exploring Actinobacteria Biosynthetic Diversity.</title>
        <authorList>
            <person name="Kalkreuter E."/>
            <person name="Kautsar S.A."/>
            <person name="Yang D."/>
            <person name="Bader C.D."/>
            <person name="Teijaro C.N."/>
            <person name="Fluegel L."/>
            <person name="Davis C.M."/>
            <person name="Simpson J.R."/>
            <person name="Lauterbach L."/>
            <person name="Steele A.D."/>
            <person name="Gui C."/>
            <person name="Meng S."/>
            <person name="Li G."/>
            <person name="Viehrig K."/>
            <person name="Ye F."/>
            <person name="Su P."/>
            <person name="Kiefer A.F."/>
            <person name="Nichols A."/>
            <person name="Cepeda A.J."/>
            <person name="Yan W."/>
            <person name="Fan B."/>
            <person name="Jiang Y."/>
            <person name="Adhikari A."/>
            <person name="Zheng C.-J."/>
            <person name="Schuster L."/>
            <person name="Cowan T.M."/>
            <person name="Smanski M.J."/>
            <person name="Chevrette M.G."/>
            <person name="De Carvalho L.P.S."/>
            <person name="Shen B."/>
        </authorList>
    </citation>
    <scope>NUCLEOTIDE SEQUENCE [LARGE SCALE GENOMIC DNA]</scope>
    <source>
        <strain evidence="3 4">NPDC000087</strain>
    </source>
</reference>
<sequence>MHHRSPARRVTLTLAALTALGLGLTACGDGHRTAAGPSPRPVTTNALSASPPPASAAPDAPRTYQATRDACAALDQTLLTGALGQDAGNLGAPRSETNSFATFARCQRQYGPRGDRSLVSLDIMIVKQDTAQTYYEGVRGAHQKSETITDIPGLGHGAYRYNDAQTGPHVVVYDGNLYLSISLIGDVTAASAGTAADLLEQIAGQAMTRLRQ</sequence>
<feature type="region of interest" description="Disordered" evidence="1">
    <location>
        <begin position="31"/>
        <end position="64"/>
    </location>
</feature>
<dbReference type="PROSITE" id="PS51257">
    <property type="entry name" value="PROKAR_LIPOPROTEIN"/>
    <property type="match status" value="1"/>
</dbReference>
<evidence type="ECO:0008006" key="5">
    <source>
        <dbReference type="Google" id="ProtNLM"/>
    </source>
</evidence>